<sequence length="137" mass="16047">MVSLDYRKKLTKEVLCGRDEVWSRQQQHENPPADRFRAAHDAIRCQEYSDSVAPRDKYVSRKQFMNISFNWNVPLTHSKLNPRGDILLKPVMLEETQRYEKLPEGSLKFKQISNGFVASNPALDHRTTNAQYAHRFI</sequence>
<dbReference type="EMBL" id="BGZK01002313">
    <property type="protein sequence ID" value="GBP92832.1"/>
    <property type="molecule type" value="Genomic_DNA"/>
</dbReference>
<protein>
    <submittedName>
        <fullName evidence="1">Uncharacterized protein</fullName>
    </submittedName>
</protein>
<organism evidence="1 2">
    <name type="scientific">Eumeta variegata</name>
    <name type="common">Bagworm moth</name>
    <name type="synonym">Eumeta japonica</name>
    <dbReference type="NCBI Taxonomy" id="151549"/>
    <lineage>
        <taxon>Eukaryota</taxon>
        <taxon>Metazoa</taxon>
        <taxon>Ecdysozoa</taxon>
        <taxon>Arthropoda</taxon>
        <taxon>Hexapoda</taxon>
        <taxon>Insecta</taxon>
        <taxon>Pterygota</taxon>
        <taxon>Neoptera</taxon>
        <taxon>Endopterygota</taxon>
        <taxon>Lepidoptera</taxon>
        <taxon>Glossata</taxon>
        <taxon>Ditrysia</taxon>
        <taxon>Tineoidea</taxon>
        <taxon>Psychidae</taxon>
        <taxon>Oiketicinae</taxon>
        <taxon>Eumeta</taxon>
    </lineage>
</organism>
<reference evidence="1 2" key="1">
    <citation type="journal article" date="2019" name="Commun. Biol.">
        <title>The bagworm genome reveals a unique fibroin gene that provides high tensile strength.</title>
        <authorList>
            <person name="Kono N."/>
            <person name="Nakamura H."/>
            <person name="Ohtoshi R."/>
            <person name="Tomita M."/>
            <person name="Numata K."/>
            <person name="Arakawa K."/>
        </authorList>
    </citation>
    <scope>NUCLEOTIDE SEQUENCE [LARGE SCALE GENOMIC DNA]</scope>
</reference>
<comment type="caution">
    <text evidence="1">The sequence shown here is derived from an EMBL/GenBank/DDBJ whole genome shotgun (WGS) entry which is preliminary data.</text>
</comment>
<evidence type="ECO:0000313" key="2">
    <source>
        <dbReference type="Proteomes" id="UP000299102"/>
    </source>
</evidence>
<keyword evidence="2" id="KW-1185">Reference proteome</keyword>
<name>A0A4C1ZZB4_EUMVA</name>
<dbReference type="Proteomes" id="UP000299102">
    <property type="component" value="Unassembled WGS sequence"/>
</dbReference>
<gene>
    <name evidence="1" type="ORF">EVAR_63288_1</name>
</gene>
<dbReference type="AlphaFoldDB" id="A0A4C1ZZB4"/>
<accession>A0A4C1ZZB4</accession>
<proteinExistence type="predicted"/>
<evidence type="ECO:0000313" key="1">
    <source>
        <dbReference type="EMBL" id="GBP92832.1"/>
    </source>
</evidence>